<reference evidence="1" key="1">
    <citation type="submission" date="2013-08" db="EMBL/GenBank/DDBJ databases">
        <title>Gene expansion shapes genome architecture in the human pathogen Lichtheimia corymbifera: an evolutionary genomics analysis in the ancient terrestrial Mucorales (Mucoromycotina).</title>
        <authorList>
            <person name="Schwartze V.U."/>
            <person name="Winter S."/>
            <person name="Shelest E."/>
            <person name="Marcet-Houben M."/>
            <person name="Horn F."/>
            <person name="Wehner S."/>
            <person name="Hoffmann K."/>
            <person name="Riege K."/>
            <person name="Sammeth M."/>
            <person name="Nowrousian M."/>
            <person name="Valiante V."/>
            <person name="Linde J."/>
            <person name="Jacobsen I.D."/>
            <person name="Marz M."/>
            <person name="Brakhage A.A."/>
            <person name="Gabaldon T."/>
            <person name="Bocker S."/>
            <person name="Voigt K."/>
        </authorList>
    </citation>
    <scope>NUCLEOTIDE SEQUENCE [LARGE SCALE GENOMIC DNA]</scope>
    <source>
        <strain evidence="1">FSU 9682</strain>
    </source>
</reference>
<gene>
    <name evidence="1" type="ORF">LCOR_11716.1</name>
</gene>
<evidence type="ECO:0000313" key="1">
    <source>
        <dbReference type="EMBL" id="CDH60939.1"/>
    </source>
</evidence>
<evidence type="ECO:0000313" key="2">
    <source>
        <dbReference type="Proteomes" id="UP000027586"/>
    </source>
</evidence>
<accession>A0A068SF75</accession>
<organism evidence="1 2">
    <name type="scientific">Lichtheimia corymbifera JMRC:FSU:9682</name>
    <dbReference type="NCBI Taxonomy" id="1263082"/>
    <lineage>
        <taxon>Eukaryota</taxon>
        <taxon>Fungi</taxon>
        <taxon>Fungi incertae sedis</taxon>
        <taxon>Mucoromycota</taxon>
        <taxon>Mucoromycotina</taxon>
        <taxon>Mucoromycetes</taxon>
        <taxon>Mucorales</taxon>
        <taxon>Lichtheimiaceae</taxon>
        <taxon>Lichtheimia</taxon>
    </lineage>
</organism>
<dbReference type="OrthoDB" id="2300763at2759"/>
<protein>
    <submittedName>
        <fullName evidence="1">Uncharacterized protein</fullName>
    </submittedName>
</protein>
<dbReference type="EMBL" id="CBTN010000117">
    <property type="protein sequence ID" value="CDH60939.1"/>
    <property type="molecule type" value="Genomic_DNA"/>
</dbReference>
<name>A0A068SF75_9FUNG</name>
<proteinExistence type="predicted"/>
<comment type="caution">
    <text evidence="1">The sequence shown here is derived from an EMBL/GenBank/DDBJ whole genome shotgun (WGS) entry which is preliminary data.</text>
</comment>
<dbReference type="VEuPathDB" id="FungiDB:LCOR_11716.1"/>
<dbReference type="Proteomes" id="UP000027586">
    <property type="component" value="Unassembled WGS sequence"/>
</dbReference>
<sequence length="171" mass="19544">MSQTFDLFWSRLLANCFQEHSAVHVSYGCRRATSNDSHVSFWSYQGLSIAEGIRRQVSPPSLEIHCSSAKMDGMEIRFLFDGRALLRSSARIKKAFPWLYHWSLGYFLCVHLQQAATTSIFRCRQGLSRSIVVLAVDNSFDGYSATHAYYRWLISATSTRSSNNVQQNPYL</sequence>
<keyword evidence="2" id="KW-1185">Reference proteome</keyword>
<dbReference type="AlphaFoldDB" id="A0A068SF75"/>